<proteinExistence type="predicted"/>
<keyword evidence="2" id="KW-0812">Transmembrane</keyword>
<dbReference type="PANTHER" id="PTHR42951:SF4">
    <property type="entry name" value="ACYL-COENZYME A THIOESTERASE MBLAC2"/>
    <property type="match status" value="1"/>
</dbReference>
<evidence type="ECO:0000256" key="2">
    <source>
        <dbReference type="SAM" id="Phobius"/>
    </source>
</evidence>
<dbReference type="SMART" id="SM00849">
    <property type="entry name" value="Lactamase_B"/>
    <property type="match status" value="1"/>
</dbReference>
<dbReference type="PANTHER" id="PTHR42951">
    <property type="entry name" value="METALLO-BETA-LACTAMASE DOMAIN-CONTAINING"/>
    <property type="match status" value="1"/>
</dbReference>
<dbReference type="InterPro" id="IPR001279">
    <property type="entry name" value="Metallo-B-lactamas"/>
</dbReference>
<evidence type="ECO:0000256" key="1">
    <source>
        <dbReference type="SAM" id="MobiDB-lite"/>
    </source>
</evidence>
<protein>
    <recommendedName>
        <fullName evidence="3">Metallo-beta-lactamase domain-containing protein</fullName>
    </recommendedName>
</protein>
<dbReference type="EMBL" id="KB468124">
    <property type="protein sequence ID" value="PCH42257.1"/>
    <property type="molecule type" value="Genomic_DNA"/>
</dbReference>
<feature type="domain" description="Metallo-beta-lactamase" evidence="3">
    <location>
        <begin position="114"/>
        <end position="322"/>
    </location>
</feature>
<accession>A0A2H3K1H9</accession>
<dbReference type="STRING" id="742152.A0A2H3K1H9"/>
<dbReference type="InterPro" id="IPR050855">
    <property type="entry name" value="NDM-1-like"/>
</dbReference>
<keyword evidence="2" id="KW-0472">Membrane</keyword>
<dbReference type="OrthoDB" id="3341310at2759"/>
<gene>
    <name evidence="4" type="ORF">WOLCODRAFT_137795</name>
</gene>
<organism evidence="4 5">
    <name type="scientific">Wolfiporia cocos (strain MD-104)</name>
    <name type="common">Brown rot fungus</name>
    <dbReference type="NCBI Taxonomy" id="742152"/>
    <lineage>
        <taxon>Eukaryota</taxon>
        <taxon>Fungi</taxon>
        <taxon>Dikarya</taxon>
        <taxon>Basidiomycota</taxon>
        <taxon>Agaricomycotina</taxon>
        <taxon>Agaricomycetes</taxon>
        <taxon>Polyporales</taxon>
        <taxon>Phaeolaceae</taxon>
        <taxon>Wolfiporia</taxon>
    </lineage>
</organism>
<dbReference type="InterPro" id="IPR036866">
    <property type="entry name" value="RibonucZ/Hydroxyglut_hydro"/>
</dbReference>
<dbReference type="AlphaFoldDB" id="A0A2H3K1H9"/>
<dbReference type="OMA" id="VWDEDER"/>
<keyword evidence="2" id="KW-1133">Transmembrane helix</keyword>
<sequence>MTKAKGTCVKPYPPRPPDPGQEHNSNLDIRAMLSLAEFFVWIVGVGVVVCYNLPVGGATSLPDPDAWASSNLDLEAAPGALRPAADEKRSAFRAYRLTASTFLVVEVHDAYGERPFMYVKHVPDAGTLLLLDTGCGGAQAAADGTAPGLRAFLETVGVEDNGGRPLNEGGRLRYVVALSHCHYDHILGVEQFARDSPVIQSAYAPSFVAREYLPAHSLCERLGIRTPTYMPTLLKHRQPVLSASGQPLGVILLQTPGHTPDELALWDEEEQMLYVGDTLYEWEPIIFPEAGNIRTWLNTIDKLTALVKAARRPELVLINCGHRTAMRPALEVLQTTKQFMMDVLLGKEHPQNRTKRDGVDFVEYRQQGGRYSLRCPESLIGQARLAVFCTSTT</sequence>
<dbReference type="Proteomes" id="UP000218811">
    <property type="component" value="Unassembled WGS sequence"/>
</dbReference>
<evidence type="ECO:0000313" key="4">
    <source>
        <dbReference type="EMBL" id="PCH42257.1"/>
    </source>
</evidence>
<name>A0A2H3K1H9_WOLCO</name>
<dbReference type="Pfam" id="PF00753">
    <property type="entry name" value="Lactamase_B"/>
    <property type="match status" value="1"/>
</dbReference>
<feature type="region of interest" description="Disordered" evidence="1">
    <location>
        <begin position="1"/>
        <end position="23"/>
    </location>
</feature>
<evidence type="ECO:0000259" key="3">
    <source>
        <dbReference type="SMART" id="SM00849"/>
    </source>
</evidence>
<dbReference type="Gene3D" id="3.60.15.10">
    <property type="entry name" value="Ribonuclease Z/Hydroxyacylglutathione hydrolase-like"/>
    <property type="match status" value="1"/>
</dbReference>
<feature type="transmembrane region" description="Helical" evidence="2">
    <location>
        <begin position="35"/>
        <end position="54"/>
    </location>
</feature>
<keyword evidence="5" id="KW-1185">Reference proteome</keyword>
<evidence type="ECO:0000313" key="5">
    <source>
        <dbReference type="Proteomes" id="UP000218811"/>
    </source>
</evidence>
<reference evidence="4 5" key="1">
    <citation type="journal article" date="2012" name="Science">
        <title>The Paleozoic origin of enzymatic lignin decomposition reconstructed from 31 fungal genomes.</title>
        <authorList>
            <person name="Floudas D."/>
            <person name="Binder M."/>
            <person name="Riley R."/>
            <person name="Barry K."/>
            <person name="Blanchette R.A."/>
            <person name="Henrissat B."/>
            <person name="Martinez A.T."/>
            <person name="Otillar R."/>
            <person name="Spatafora J.W."/>
            <person name="Yadav J.S."/>
            <person name="Aerts A."/>
            <person name="Benoit I."/>
            <person name="Boyd A."/>
            <person name="Carlson A."/>
            <person name="Copeland A."/>
            <person name="Coutinho P.M."/>
            <person name="de Vries R.P."/>
            <person name="Ferreira P."/>
            <person name="Findley K."/>
            <person name="Foster B."/>
            <person name="Gaskell J."/>
            <person name="Glotzer D."/>
            <person name="Gorecki P."/>
            <person name="Heitman J."/>
            <person name="Hesse C."/>
            <person name="Hori C."/>
            <person name="Igarashi K."/>
            <person name="Jurgens J.A."/>
            <person name="Kallen N."/>
            <person name="Kersten P."/>
            <person name="Kohler A."/>
            <person name="Kuees U."/>
            <person name="Kumar T.K.A."/>
            <person name="Kuo A."/>
            <person name="LaButti K."/>
            <person name="Larrondo L.F."/>
            <person name="Lindquist E."/>
            <person name="Ling A."/>
            <person name="Lombard V."/>
            <person name="Lucas S."/>
            <person name="Lundell T."/>
            <person name="Martin R."/>
            <person name="McLaughlin D.J."/>
            <person name="Morgenstern I."/>
            <person name="Morin E."/>
            <person name="Murat C."/>
            <person name="Nagy L.G."/>
            <person name="Nolan M."/>
            <person name="Ohm R.A."/>
            <person name="Patyshakuliyeva A."/>
            <person name="Rokas A."/>
            <person name="Ruiz-Duenas F.J."/>
            <person name="Sabat G."/>
            <person name="Salamov A."/>
            <person name="Samejima M."/>
            <person name="Schmutz J."/>
            <person name="Slot J.C."/>
            <person name="St John F."/>
            <person name="Stenlid J."/>
            <person name="Sun H."/>
            <person name="Sun S."/>
            <person name="Syed K."/>
            <person name="Tsang A."/>
            <person name="Wiebenga A."/>
            <person name="Young D."/>
            <person name="Pisabarro A."/>
            <person name="Eastwood D.C."/>
            <person name="Martin F."/>
            <person name="Cullen D."/>
            <person name="Grigoriev I.V."/>
            <person name="Hibbett D.S."/>
        </authorList>
    </citation>
    <scope>NUCLEOTIDE SEQUENCE [LARGE SCALE GENOMIC DNA]</scope>
    <source>
        <strain evidence="4 5">MD-104</strain>
    </source>
</reference>
<dbReference type="SUPFAM" id="SSF56281">
    <property type="entry name" value="Metallo-hydrolase/oxidoreductase"/>
    <property type="match status" value="1"/>
</dbReference>